<keyword evidence="1" id="KW-0812">Transmembrane</keyword>
<feature type="transmembrane region" description="Helical" evidence="1">
    <location>
        <begin position="206"/>
        <end position="229"/>
    </location>
</feature>
<keyword evidence="3" id="KW-1185">Reference proteome</keyword>
<organism evidence="2 3">
    <name type="scientific">Nocardiopsis aegyptia</name>
    <dbReference type="NCBI Taxonomy" id="220378"/>
    <lineage>
        <taxon>Bacteria</taxon>
        <taxon>Bacillati</taxon>
        <taxon>Actinomycetota</taxon>
        <taxon>Actinomycetes</taxon>
        <taxon>Streptosporangiales</taxon>
        <taxon>Nocardiopsidaceae</taxon>
        <taxon>Nocardiopsis</taxon>
    </lineage>
</organism>
<comment type="caution">
    <text evidence="2">The sequence shown here is derived from an EMBL/GenBank/DDBJ whole genome shotgun (WGS) entry which is preliminary data.</text>
</comment>
<dbReference type="AlphaFoldDB" id="A0A7Z0ESL6"/>
<feature type="transmembrane region" description="Helical" evidence="1">
    <location>
        <begin position="160"/>
        <end position="177"/>
    </location>
</feature>
<feature type="transmembrane region" description="Helical" evidence="1">
    <location>
        <begin position="94"/>
        <end position="115"/>
    </location>
</feature>
<keyword evidence="1" id="KW-0472">Membrane</keyword>
<reference evidence="2 3" key="1">
    <citation type="submission" date="2020-07" db="EMBL/GenBank/DDBJ databases">
        <title>Sequencing the genomes of 1000 actinobacteria strains.</title>
        <authorList>
            <person name="Klenk H.-P."/>
        </authorList>
    </citation>
    <scope>NUCLEOTIDE SEQUENCE [LARGE SCALE GENOMIC DNA]</scope>
    <source>
        <strain evidence="2 3">DSM 44442</strain>
    </source>
</reference>
<dbReference type="RefSeq" id="WP_179828359.1">
    <property type="nucleotide sequence ID" value="NZ_JACCFS010000001.1"/>
</dbReference>
<feature type="transmembrane region" description="Helical" evidence="1">
    <location>
        <begin position="20"/>
        <end position="37"/>
    </location>
</feature>
<evidence type="ECO:0000313" key="3">
    <source>
        <dbReference type="Proteomes" id="UP000572051"/>
    </source>
</evidence>
<feature type="transmembrane region" description="Helical" evidence="1">
    <location>
        <begin position="57"/>
        <end position="74"/>
    </location>
</feature>
<accession>A0A7Z0ESL6</accession>
<dbReference type="Proteomes" id="UP000572051">
    <property type="component" value="Unassembled WGS sequence"/>
</dbReference>
<sequence>MSRTATFARLAAFDARRMAVNPLLWLGTALAVYLYAWPRYWVATAPTLAEYYSALEGAAAVVAATMAAVVCFPAMREVAHSRRTIAVLGPVGRLMALSTASALITTTVMAAVALLDPFLRSAPLAGTLSPLAHPAPFLVAAAGPLAAIAVVAWTRTYAPLIALSLAVPALLLYRYSVTDMGLETAVYQMSRVTDLVQRPFGFRSPAVIPLAALQLAYTALATAVLVAVVAAVRARPARRGALLAAAAVLLVGVAGTVGYGRLAYTTETAFPDEAIHGASAEQCQVRDGITYCPLPGYEAWVDEWHGAIGPSMALLPEAAHDDLPVVWQDGDAYNRKLDVPSDRAVTVYEYLETEEPYTRSILVGSAALATLGLGEYDWEWCRGTGQSRFVVVAWLASTAHEVPAADRREAAAMMLSSYSPSAADLELLRALIDDVPRQRTAEALAERWVPLSTPEGTTLELAELVGVSLTGSADTKATVAEWERIFPELEPEVYQTWGEIADCA</sequence>
<evidence type="ECO:0000256" key="1">
    <source>
        <dbReference type="SAM" id="Phobius"/>
    </source>
</evidence>
<feature type="transmembrane region" description="Helical" evidence="1">
    <location>
        <begin position="241"/>
        <end position="260"/>
    </location>
</feature>
<name>A0A7Z0ESL6_9ACTN</name>
<keyword evidence="1" id="KW-1133">Transmembrane helix</keyword>
<evidence type="ECO:0000313" key="2">
    <source>
        <dbReference type="EMBL" id="NYJ37538.1"/>
    </source>
</evidence>
<dbReference type="EMBL" id="JACCFS010000001">
    <property type="protein sequence ID" value="NYJ37538.1"/>
    <property type="molecule type" value="Genomic_DNA"/>
</dbReference>
<protein>
    <submittedName>
        <fullName evidence="2">Uncharacterized protein</fullName>
    </submittedName>
</protein>
<feature type="transmembrane region" description="Helical" evidence="1">
    <location>
        <begin position="135"/>
        <end position="153"/>
    </location>
</feature>
<gene>
    <name evidence="2" type="ORF">HNR10_005419</name>
</gene>
<proteinExistence type="predicted"/>